<dbReference type="GO" id="GO:0005737">
    <property type="term" value="C:cytoplasm"/>
    <property type="evidence" value="ECO:0007669"/>
    <property type="project" value="TreeGrafter"/>
</dbReference>
<feature type="region of interest" description="Disordered" evidence="2">
    <location>
        <begin position="126"/>
        <end position="235"/>
    </location>
</feature>
<dbReference type="Gene3D" id="3.10.20.90">
    <property type="entry name" value="Phosphatidylinositol 3-kinase Catalytic Subunit, Chain A, domain 1"/>
    <property type="match status" value="1"/>
</dbReference>
<keyword evidence="5" id="KW-1185">Reference proteome</keyword>
<dbReference type="InterPro" id="IPR009060">
    <property type="entry name" value="UBA-like_sf"/>
</dbReference>
<dbReference type="EMBL" id="LAFY01000843">
    <property type="protein sequence ID" value="KJX95971.1"/>
    <property type="molecule type" value="Genomic_DNA"/>
</dbReference>
<comment type="caution">
    <text evidence="4">The sequence shown here is derived from an EMBL/GenBank/DDBJ whole genome shotgun (WGS) entry which is preliminary data.</text>
</comment>
<evidence type="ECO:0000256" key="2">
    <source>
        <dbReference type="SAM" id="MobiDB-lite"/>
    </source>
</evidence>
<dbReference type="InterPro" id="IPR015940">
    <property type="entry name" value="UBA"/>
</dbReference>
<dbReference type="OrthoDB" id="10254930at2759"/>
<organism evidence="4 5">
    <name type="scientific">Zymoseptoria brevis</name>
    <dbReference type="NCBI Taxonomy" id="1047168"/>
    <lineage>
        <taxon>Eukaryota</taxon>
        <taxon>Fungi</taxon>
        <taxon>Dikarya</taxon>
        <taxon>Ascomycota</taxon>
        <taxon>Pezizomycotina</taxon>
        <taxon>Dothideomycetes</taxon>
        <taxon>Dothideomycetidae</taxon>
        <taxon>Mycosphaerellales</taxon>
        <taxon>Mycosphaerellaceae</taxon>
        <taxon>Zymoseptoria</taxon>
    </lineage>
</organism>
<dbReference type="SUPFAM" id="SSF54236">
    <property type="entry name" value="Ubiquitin-like"/>
    <property type="match status" value="1"/>
</dbReference>
<dbReference type="InterPro" id="IPR029071">
    <property type="entry name" value="Ubiquitin-like_domsf"/>
</dbReference>
<keyword evidence="1" id="KW-0175">Coiled coil</keyword>
<dbReference type="PROSITE" id="PS50030">
    <property type="entry name" value="UBA"/>
    <property type="match status" value="1"/>
</dbReference>
<dbReference type="PANTHER" id="PTHR46340">
    <property type="entry name" value="UBX DOMAIN-CONTAINING PROTEIN 1"/>
    <property type="match status" value="1"/>
</dbReference>
<dbReference type="SUPFAM" id="SSF46934">
    <property type="entry name" value="UBA-like"/>
    <property type="match status" value="1"/>
</dbReference>
<evidence type="ECO:0000313" key="5">
    <source>
        <dbReference type="Proteomes" id="UP000033647"/>
    </source>
</evidence>
<name>A0A0F4GF00_9PEZI</name>
<evidence type="ECO:0000256" key="1">
    <source>
        <dbReference type="ARBA" id="ARBA00023054"/>
    </source>
</evidence>
<dbReference type="AlphaFoldDB" id="A0A0F4GF00"/>
<proteinExistence type="predicted"/>
<dbReference type="PROSITE" id="PS00028">
    <property type="entry name" value="ZINC_FINGER_C2H2_1"/>
    <property type="match status" value="1"/>
</dbReference>
<dbReference type="GO" id="GO:1903094">
    <property type="term" value="P:negative regulation of protein K48-linked deubiquitination"/>
    <property type="evidence" value="ECO:0007669"/>
    <property type="project" value="TreeGrafter"/>
</dbReference>
<gene>
    <name evidence="4" type="ORF">TI39_contig851g00005</name>
</gene>
<evidence type="ECO:0000313" key="4">
    <source>
        <dbReference type="EMBL" id="KJX95971.1"/>
    </source>
</evidence>
<sequence>MAGDLDNLVDMGFDREKASLALKKSGNLTSAIDWLDKNANKSLSEMQADDAGYEDEAGAPALSANETASSMLCNECGKKFRSMAQAQFHAEKSGHVDFAESTEEIAPLTEEEKKQRLEELRQKLAEKRAGQANEDKLANKRNEEIRRKHTKEHDDAKEQLQRKEQIKEANAKKQEKLDDLAAKKRIKDKIEADKAARKAKQEQDKAMRENPDAYNPGAPQAPPAGLAAPAAAAKKAGHTEARLKLMTSNGPVTKTFGADTTLFEVAEAVGNETGTKPVGFESTFPRKTFGYEDFNLTVKEAGLVPSAVLNCK</sequence>
<evidence type="ECO:0000259" key="3">
    <source>
        <dbReference type="PROSITE" id="PS50030"/>
    </source>
</evidence>
<reference evidence="4 5" key="1">
    <citation type="submission" date="2015-03" db="EMBL/GenBank/DDBJ databases">
        <title>RNA-seq based gene annotation and comparative genomics of four Zymoseptoria species reveal species-specific pathogenicity related genes and transposable element activity.</title>
        <authorList>
            <person name="Grandaubert J."/>
            <person name="Bhattacharyya A."/>
            <person name="Stukenbrock E.H."/>
        </authorList>
    </citation>
    <scope>NUCLEOTIDE SEQUENCE [LARGE SCALE GENOMIC DNA]</scope>
    <source>
        <strain evidence="4 5">Zb18110</strain>
    </source>
</reference>
<dbReference type="Proteomes" id="UP000033647">
    <property type="component" value="Unassembled WGS sequence"/>
</dbReference>
<dbReference type="Pfam" id="PF00627">
    <property type="entry name" value="UBA"/>
    <property type="match status" value="1"/>
</dbReference>
<dbReference type="InterPro" id="IPR013087">
    <property type="entry name" value="Znf_C2H2_type"/>
</dbReference>
<dbReference type="Pfam" id="PF24560">
    <property type="entry name" value="zf-C2H2_OTU1_C"/>
    <property type="match status" value="1"/>
</dbReference>
<dbReference type="GO" id="GO:0032435">
    <property type="term" value="P:negative regulation of proteasomal ubiquitin-dependent protein catabolic process"/>
    <property type="evidence" value="ECO:0007669"/>
    <property type="project" value="TreeGrafter"/>
</dbReference>
<feature type="compositionally biased region" description="Low complexity" evidence="2">
    <location>
        <begin position="223"/>
        <end position="234"/>
    </location>
</feature>
<dbReference type="GO" id="GO:0031397">
    <property type="term" value="P:negative regulation of protein ubiquitination"/>
    <property type="evidence" value="ECO:0007669"/>
    <property type="project" value="TreeGrafter"/>
</dbReference>
<feature type="domain" description="UBA" evidence="3">
    <location>
        <begin position="1"/>
        <end position="38"/>
    </location>
</feature>
<dbReference type="Gene3D" id="1.10.8.10">
    <property type="entry name" value="DNA helicase RuvA subunit, C-terminal domain"/>
    <property type="match status" value="1"/>
</dbReference>
<accession>A0A0F4GF00</accession>
<dbReference type="STRING" id="1047168.A0A0F4GF00"/>
<dbReference type="InterPro" id="IPR057766">
    <property type="entry name" value="Znf-C2H2_OTU1-like_C"/>
</dbReference>
<dbReference type="PANTHER" id="PTHR46340:SF1">
    <property type="entry name" value="UBX DOMAIN-CONTAINING PROTEIN 1"/>
    <property type="match status" value="1"/>
</dbReference>
<feature type="compositionally biased region" description="Basic and acidic residues" evidence="2">
    <location>
        <begin position="126"/>
        <end position="211"/>
    </location>
</feature>
<dbReference type="GO" id="GO:0005634">
    <property type="term" value="C:nucleus"/>
    <property type="evidence" value="ECO:0007669"/>
    <property type="project" value="TreeGrafter"/>
</dbReference>
<protein>
    <submittedName>
        <fullName evidence="4">Ubx domain-containing protein</fullName>
    </submittedName>
</protein>
<dbReference type="GO" id="GO:0036435">
    <property type="term" value="F:K48-linked polyubiquitin modification-dependent protein binding"/>
    <property type="evidence" value="ECO:0007669"/>
    <property type="project" value="TreeGrafter"/>
</dbReference>